<evidence type="ECO:0000256" key="4">
    <source>
        <dbReference type="ARBA" id="ARBA00015492"/>
    </source>
</evidence>
<protein>
    <recommendedName>
        <fullName evidence="4">Threonylcarbamoyl-AMP synthase</fullName>
        <ecNumber evidence="3">2.7.7.87</ecNumber>
    </recommendedName>
    <alternativeName>
        <fullName evidence="11">L-threonylcarbamoyladenylate synthase</fullName>
    </alternativeName>
</protein>
<dbReference type="InterPro" id="IPR050156">
    <property type="entry name" value="TC-AMP_synthase_SUA5"/>
</dbReference>
<evidence type="ECO:0000256" key="5">
    <source>
        <dbReference type="ARBA" id="ARBA00022490"/>
    </source>
</evidence>
<evidence type="ECO:0000313" key="16">
    <source>
        <dbReference type="Proteomes" id="UP001447188"/>
    </source>
</evidence>
<dbReference type="InterPro" id="IPR017945">
    <property type="entry name" value="DHBP_synth_RibB-like_a/b_dom"/>
</dbReference>
<evidence type="ECO:0000256" key="12">
    <source>
        <dbReference type="ARBA" id="ARBA00048366"/>
    </source>
</evidence>
<gene>
    <name evidence="15" type="ORF">Q9L58_000770</name>
</gene>
<dbReference type="Gene3D" id="3.40.50.11030">
    <property type="entry name" value="Threonylcarbamoyl-AMP synthase, C-terminal domain"/>
    <property type="match status" value="1"/>
</dbReference>
<evidence type="ECO:0000256" key="10">
    <source>
        <dbReference type="ARBA" id="ARBA00022840"/>
    </source>
</evidence>
<evidence type="ECO:0000256" key="7">
    <source>
        <dbReference type="ARBA" id="ARBA00022694"/>
    </source>
</evidence>
<dbReference type="Pfam" id="PF03481">
    <property type="entry name" value="Sua5_C"/>
    <property type="match status" value="1"/>
</dbReference>
<accession>A0ABR3GWZ1</accession>
<dbReference type="InterPro" id="IPR006070">
    <property type="entry name" value="Sua5-like_dom"/>
</dbReference>
<comment type="subcellular location">
    <subcellularLocation>
        <location evidence="1">Cytoplasm</location>
    </subcellularLocation>
</comment>
<dbReference type="SUPFAM" id="SSF55821">
    <property type="entry name" value="YrdC/RibB"/>
    <property type="match status" value="1"/>
</dbReference>
<evidence type="ECO:0000313" key="15">
    <source>
        <dbReference type="EMBL" id="KAL0640212.1"/>
    </source>
</evidence>
<dbReference type="Pfam" id="PF01300">
    <property type="entry name" value="Sua5_yciO_yrdC"/>
    <property type="match status" value="1"/>
</dbReference>
<dbReference type="InterPro" id="IPR005145">
    <property type="entry name" value="Sua5_C"/>
</dbReference>
<evidence type="ECO:0000256" key="1">
    <source>
        <dbReference type="ARBA" id="ARBA00004496"/>
    </source>
</evidence>
<evidence type="ECO:0000256" key="13">
    <source>
        <dbReference type="SAM" id="MobiDB-lite"/>
    </source>
</evidence>
<keyword evidence="16" id="KW-1185">Reference proteome</keyword>
<keyword evidence="5" id="KW-0963">Cytoplasm</keyword>
<evidence type="ECO:0000256" key="2">
    <source>
        <dbReference type="ARBA" id="ARBA00007663"/>
    </source>
</evidence>
<proteinExistence type="inferred from homology"/>
<dbReference type="Proteomes" id="UP001447188">
    <property type="component" value="Unassembled WGS sequence"/>
</dbReference>
<evidence type="ECO:0000256" key="11">
    <source>
        <dbReference type="ARBA" id="ARBA00029774"/>
    </source>
</evidence>
<name>A0ABR3GWZ1_9PEZI</name>
<feature type="compositionally biased region" description="Low complexity" evidence="13">
    <location>
        <begin position="167"/>
        <end position="184"/>
    </location>
</feature>
<evidence type="ECO:0000256" key="3">
    <source>
        <dbReference type="ARBA" id="ARBA00012584"/>
    </source>
</evidence>
<feature type="region of interest" description="Disordered" evidence="13">
    <location>
        <begin position="167"/>
        <end position="186"/>
    </location>
</feature>
<dbReference type="EMBL" id="JBBBZM010000005">
    <property type="protein sequence ID" value="KAL0640212.1"/>
    <property type="molecule type" value="Genomic_DNA"/>
</dbReference>
<evidence type="ECO:0000256" key="8">
    <source>
        <dbReference type="ARBA" id="ARBA00022695"/>
    </source>
</evidence>
<reference evidence="15 16" key="1">
    <citation type="submission" date="2024-02" db="EMBL/GenBank/DDBJ databases">
        <title>Discinaceae phylogenomics.</title>
        <authorList>
            <person name="Dirks A.C."/>
            <person name="James T.Y."/>
        </authorList>
    </citation>
    <scope>NUCLEOTIDE SEQUENCE [LARGE SCALE GENOMIC DNA]</scope>
    <source>
        <strain evidence="15 16">ACD0624</strain>
    </source>
</reference>
<dbReference type="PROSITE" id="PS51163">
    <property type="entry name" value="YRDC"/>
    <property type="match status" value="1"/>
</dbReference>
<feature type="domain" description="YrdC-like" evidence="14">
    <location>
        <begin position="95"/>
        <end position="315"/>
    </location>
</feature>
<keyword evidence="6" id="KW-0808">Transferase</keyword>
<feature type="compositionally biased region" description="Pro residues" evidence="13">
    <location>
        <begin position="17"/>
        <end position="29"/>
    </location>
</feature>
<feature type="region of interest" description="Disordered" evidence="13">
    <location>
        <begin position="1"/>
        <end position="48"/>
    </location>
</feature>
<evidence type="ECO:0000259" key="14">
    <source>
        <dbReference type="PROSITE" id="PS51163"/>
    </source>
</evidence>
<dbReference type="EC" id="2.7.7.87" evidence="3"/>
<dbReference type="PANTHER" id="PTHR17490:SF16">
    <property type="entry name" value="THREONYLCARBAMOYL-AMP SYNTHASE"/>
    <property type="match status" value="1"/>
</dbReference>
<dbReference type="Gene3D" id="3.90.870.10">
    <property type="entry name" value="DHBP synthase"/>
    <property type="match status" value="1"/>
</dbReference>
<feature type="compositionally biased region" description="Low complexity" evidence="13">
    <location>
        <begin position="1"/>
        <end position="16"/>
    </location>
</feature>
<dbReference type="InterPro" id="IPR038385">
    <property type="entry name" value="Sua5/YwlC_C"/>
</dbReference>
<evidence type="ECO:0000256" key="9">
    <source>
        <dbReference type="ARBA" id="ARBA00022741"/>
    </source>
</evidence>
<comment type="catalytic activity">
    <reaction evidence="12">
        <text>L-threonine + hydrogencarbonate + ATP = L-threonylcarbamoyladenylate + diphosphate + H2O</text>
        <dbReference type="Rhea" id="RHEA:36407"/>
        <dbReference type="ChEBI" id="CHEBI:15377"/>
        <dbReference type="ChEBI" id="CHEBI:17544"/>
        <dbReference type="ChEBI" id="CHEBI:30616"/>
        <dbReference type="ChEBI" id="CHEBI:33019"/>
        <dbReference type="ChEBI" id="CHEBI:57926"/>
        <dbReference type="ChEBI" id="CHEBI:73682"/>
        <dbReference type="EC" id="2.7.7.87"/>
    </reaction>
</comment>
<evidence type="ECO:0000256" key="6">
    <source>
        <dbReference type="ARBA" id="ARBA00022679"/>
    </source>
</evidence>
<comment type="similarity">
    <text evidence="2">Belongs to the SUA5 family.</text>
</comment>
<sequence length="475" mass="50209">MSSSTTAAAAAAVTAPPTAPHPAPHPTHPTHPTHPALPASPPPPSPNRWSYFARESSQLTEVFKVSPSHISFTHSPKPLHPYDSPVLHIQDPAAEEVLQTAANLLRDAKCVAFPTETVYGLGADACNTSGVKSIFSAKQRPLDNPLIVHVSSLRQLRALLLPLADSTSCSSSSSSSPSDASSADGDLNSYREGVIPEIYSPLISMFWPGPLTILLPLPKNSRLSPSVTAGQPTFAARLPKHPIALALCSLSGLPLAAPSANASGNPSPTTAAHVYTDLQNRIPFIIDGGPSNVGLESTVVDGLRNPPVILRPGGVSVEQIRACGGVWKDVIVRNPDVEDHDTAPQAPGMKYKHYSPRAGVVLYEHGAKPPTRSSIRVAGNGKIGFLRTRTWPAGFGTSLVDDAEMGAGDVRLVVYECSLGTEGSDISRGLFAGLRELDDLHVEVIYVEGIEEKDEGLAVMNRLRKAASVVVRNVS</sequence>
<keyword evidence="10" id="KW-0067">ATP-binding</keyword>
<dbReference type="PANTHER" id="PTHR17490">
    <property type="entry name" value="SUA5"/>
    <property type="match status" value="1"/>
</dbReference>
<comment type="caution">
    <text evidence="15">The sequence shown here is derived from an EMBL/GenBank/DDBJ whole genome shotgun (WGS) entry which is preliminary data.</text>
</comment>
<keyword evidence="7" id="KW-0819">tRNA processing</keyword>
<keyword evidence="8" id="KW-0548">Nucleotidyltransferase</keyword>
<keyword evidence="9" id="KW-0547">Nucleotide-binding</keyword>
<organism evidence="15 16">
    <name type="scientific">Discina gigas</name>
    <dbReference type="NCBI Taxonomy" id="1032678"/>
    <lineage>
        <taxon>Eukaryota</taxon>
        <taxon>Fungi</taxon>
        <taxon>Dikarya</taxon>
        <taxon>Ascomycota</taxon>
        <taxon>Pezizomycotina</taxon>
        <taxon>Pezizomycetes</taxon>
        <taxon>Pezizales</taxon>
        <taxon>Discinaceae</taxon>
        <taxon>Discina</taxon>
    </lineage>
</organism>